<reference evidence="1" key="1">
    <citation type="journal article" date="2014" name="Front. Microbiol.">
        <title>High frequency of phylogenetically diverse reductive dehalogenase-homologous genes in deep subseafloor sedimentary metagenomes.</title>
        <authorList>
            <person name="Kawai M."/>
            <person name="Futagami T."/>
            <person name="Toyoda A."/>
            <person name="Takaki Y."/>
            <person name="Nishi S."/>
            <person name="Hori S."/>
            <person name="Arai W."/>
            <person name="Tsubouchi T."/>
            <person name="Morono Y."/>
            <person name="Uchiyama I."/>
            <person name="Ito T."/>
            <person name="Fujiyama A."/>
            <person name="Inagaki F."/>
            <person name="Takami H."/>
        </authorList>
    </citation>
    <scope>NUCLEOTIDE SEQUENCE</scope>
    <source>
        <strain evidence="1">Expedition CK06-06</strain>
    </source>
</reference>
<sequence>MRGSIKIGKEQYQAIYSGSLSKMQTEATAHRRMGYKATVRKGRGTASKEYILYVLPKKPKR</sequence>
<organism evidence="1">
    <name type="scientific">marine sediment metagenome</name>
    <dbReference type="NCBI Taxonomy" id="412755"/>
    <lineage>
        <taxon>unclassified sequences</taxon>
        <taxon>metagenomes</taxon>
        <taxon>ecological metagenomes</taxon>
    </lineage>
</organism>
<gene>
    <name evidence="1" type="ORF">S03H2_59056</name>
</gene>
<protein>
    <submittedName>
        <fullName evidence="1">Uncharacterized protein</fullName>
    </submittedName>
</protein>
<name>X1KB67_9ZZZZ</name>
<accession>X1KB67</accession>
<evidence type="ECO:0000313" key="1">
    <source>
        <dbReference type="EMBL" id="GAH79318.1"/>
    </source>
</evidence>
<proteinExistence type="predicted"/>
<dbReference type="AlphaFoldDB" id="X1KB67"/>
<dbReference type="EMBL" id="BARU01037959">
    <property type="protein sequence ID" value="GAH79318.1"/>
    <property type="molecule type" value="Genomic_DNA"/>
</dbReference>
<comment type="caution">
    <text evidence="1">The sequence shown here is derived from an EMBL/GenBank/DDBJ whole genome shotgun (WGS) entry which is preliminary data.</text>
</comment>